<feature type="domain" description="HPt" evidence="5">
    <location>
        <begin position="38"/>
        <end position="133"/>
    </location>
</feature>
<dbReference type="InterPro" id="IPR008207">
    <property type="entry name" value="Sig_transdc_His_kin_Hpt_dom"/>
</dbReference>
<dbReference type="SUPFAM" id="SSF47226">
    <property type="entry name" value="Histidine-containing phosphotransfer domain, HPT domain"/>
    <property type="match status" value="1"/>
</dbReference>
<feature type="modified residue" description="Phosphohistidine" evidence="3">
    <location>
        <position position="79"/>
    </location>
</feature>
<comment type="domain">
    <text evidence="4">Histidine-containing phosphotransfer domain (HPt) contains an active histidine that mediates the phosphotransfer.</text>
</comment>
<dbReference type="PANTHER" id="PTHR28242">
    <property type="entry name" value="PHOSPHORELAY INTERMEDIATE PROTEIN YPD1"/>
    <property type="match status" value="1"/>
</dbReference>
<name>A0A7J6WP50_THATH</name>
<dbReference type="Gene3D" id="1.20.120.160">
    <property type="entry name" value="HPT domain"/>
    <property type="match status" value="1"/>
</dbReference>
<dbReference type="GO" id="GO:0043424">
    <property type="term" value="F:protein histidine kinase binding"/>
    <property type="evidence" value="ECO:0007669"/>
    <property type="project" value="UniProtKB-UniRule"/>
</dbReference>
<dbReference type="GO" id="GO:0000160">
    <property type="term" value="P:phosphorelay signal transduction system"/>
    <property type="evidence" value="ECO:0007669"/>
    <property type="project" value="UniProtKB-UniRule"/>
</dbReference>
<evidence type="ECO:0000313" key="7">
    <source>
        <dbReference type="Proteomes" id="UP000554482"/>
    </source>
</evidence>
<organism evidence="6 7">
    <name type="scientific">Thalictrum thalictroides</name>
    <name type="common">Rue-anemone</name>
    <name type="synonym">Anemone thalictroides</name>
    <dbReference type="NCBI Taxonomy" id="46969"/>
    <lineage>
        <taxon>Eukaryota</taxon>
        <taxon>Viridiplantae</taxon>
        <taxon>Streptophyta</taxon>
        <taxon>Embryophyta</taxon>
        <taxon>Tracheophyta</taxon>
        <taxon>Spermatophyta</taxon>
        <taxon>Magnoliopsida</taxon>
        <taxon>Ranunculales</taxon>
        <taxon>Ranunculaceae</taxon>
        <taxon>Thalictroideae</taxon>
        <taxon>Thalictrum</taxon>
    </lineage>
</organism>
<dbReference type="FunFam" id="1.20.120.160:FF:000005">
    <property type="entry name" value="Histidine-containing phosphotransfer protein 4"/>
    <property type="match status" value="1"/>
</dbReference>
<keyword evidence="7" id="KW-1185">Reference proteome</keyword>
<dbReference type="GO" id="GO:0009736">
    <property type="term" value="P:cytokinin-activated signaling pathway"/>
    <property type="evidence" value="ECO:0007669"/>
    <property type="project" value="UniProtKB-KW"/>
</dbReference>
<accession>A0A7J6WP50</accession>
<dbReference type="InterPro" id="IPR045871">
    <property type="entry name" value="AHP1-5/YPD1"/>
</dbReference>
<keyword evidence="2 4" id="KW-0902">Two-component regulatory system</keyword>
<keyword evidence="1 4" id="KW-0932">Cytokinin signaling pathway</keyword>
<evidence type="ECO:0000256" key="2">
    <source>
        <dbReference type="ARBA" id="ARBA00023012"/>
    </source>
</evidence>
<sequence length="207" mass="23802">MGSKQLHYQVANMRETLFKQGYLDEQFVQLEDLQDDDNPNFVEEVVKSYFQDSVRSMTNIDKALESHPMDFEKLDRYLHQFKGSSSSIGASKIKEECTQIREYCRQGNVEGCMKTFQQLKKDHAILRKKLETYFQMLKQAGPAETTCRPRTPSKDNLRRRGFSVGCGVCSMCGLLDERLSLVSSLHSGSESLELELELSHYLKKGRP</sequence>
<dbReference type="EMBL" id="JABWDY010012361">
    <property type="protein sequence ID" value="KAF5199151.1"/>
    <property type="molecule type" value="Genomic_DNA"/>
</dbReference>
<dbReference type="InterPro" id="IPR036641">
    <property type="entry name" value="HPT_dom_sf"/>
</dbReference>
<comment type="caution">
    <text evidence="6">The sequence shown here is derived from an EMBL/GenBank/DDBJ whole genome shotgun (WGS) entry which is preliminary data.</text>
</comment>
<keyword evidence="3" id="KW-0597">Phosphoprotein</keyword>
<evidence type="ECO:0000256" key="1">
    <source>
        <dbReference type="ARBA" id="ARBA00022864"/>
    </source>
</evidence>
<dbReference type="Pfam" id="PF01627">
    <property type="entry name" value="Hpt"/>
    <property type="match status" value="1"/>
</dbReference>
<evidence type="ECO:0000256" key="4">
    <source>
        <dbReference type="RuleBase" id="RU369004"/>
    </source>
</evidence>
<dbReference type="PANTHER" id="PTHR28242:SF43">
    <property type="entry name" value="HISTIDINE-CONTAINING PHOSPHOTRANSFER PROTEIN 4"/>
    <property type="match status" value="1"/>
</dbReference>
<dbReference type="GO" id="GO:0005829">
    <property type="term" value="C:cytosol"/>
    <property type="evidence" value="ECO:0007669"/>
    <property type="project" value="UniProtKB-SubCell"/>
</dbReference>
<reference evidence="6 7" key="1">
    <citation type="submission" date="2020-06" db="EMBL/GenBank/DDBJ databases">
        <title>Transcriptomic and genomic resources for Thalictrum thalictroides and T. hernandezii: Facilitating candidate gene discovery in an emerging model plant lineage.</title>
        <authorList>
            <person name="Arias T."/>
            <person name="Riano-Pachon D.M."/>
            <person name="Di Stilio V.S."/>
        </authorList>
    </citation>
    <scope>NUCLEOTIDE SEQUENCE [LARGE SCALE GENOMIC DNA]</scope>
    <source>
        <strain evidence="7">cv. WT478/WT964</strain>
        <tissue evidence="6">Leaves</tissue>
    </source>
</reference>
<dbReference type="AlphaFoldDB" id="A0A7J6WP50"/>
<protein>
    <recommendedName>
        <fullName evidence="4">Histidine-containing phosphotransfer protein</fullName>
    </recommendedName>
</protein>
<dbReference type="PROSITE" id="PS50894">
    <property type="entry name" value="HPT"/>
    <property type="match status" value="1"/>
</dbReference>
<dbReference type="OrthoDB" id="1673781at2759"/>
<evidence type="ECO:0000259" key="5">
    <source>
        <dbReference type="PROSITE" id="PS50894"/>
    </source>
</evidence>
<comment type="function">
    <text evidence="4">Functions as a two-component phosphorelay mediators between cytokinin sensor histidine kinases and response regulators (B-type ARRs). Plays an important role in propagating cytokinin signal transduction.</text>
</comment>
<evidence type="ECO:0000313" key="6">
    <source>
        <dbReference type="EMBL" id="KAF5199151.1"/>
    </source>
</evidence>
<proteinExistence type="predicted"/>
<dbReference type="Proteomes" id="UP000554482">
    <property type="component" value="Unassembled WGS sequence"/>
</dbReference>
<gene>
    <name evidence="6" type="ORF">FRX31_011268</name>
</gene>
<comment type="subcellular location">
    <subcellularLocation>
        <location evidence="4">Cytoplasm</location>
        <location evidence="4">Cytosol</location>
    </subcellularLocation>
    <subcellularLocation>
        <location evidence="4">Nucleus</location>
    </subcellularLocation>
</comment>
<dbReference type="GO" id="GO:0005634">
    <property type="term" value="C:nucleus"/>
    <property type="evidence" value="ECO:0007669"/>
    <property type="project" value="UniProtKB-SubCell"/>
</dbReference>
<evidence type="ECO:0000256" key="3">
    <source>
        <dbReference type="PROSITE-ProRule" id="PRU00110"/>
    </source>
</evidence>
<dbReference type="GO" id="GO:0009927">
    <property type="term" value="F:histidine phosphotransfer kinase activity"/>
    <property type="evidence" value="ECO:0007669"/>
    <property type="project" value="UniProtKB-UniRule"/>
</dbReference>